<dbReference type="InterPro" id="IPR003594">
    <property type="entry name" value="HATPase_dom"/>
</dbReference>
<dbReference type="InterPro" id="IPR036513">
    <property type="entry name" value="STAS_dom_sf"/>
</dbReference>
<evidence type="ECO:0000256" key="5">
    <source>
        <dbReference type="ARBA" id="ARBA00022741"/>
    </source>
</evidence>
<comment type="caution">
    <text evidence="11">The sequence shown here is derived from an EMBL/GenBank/DDBJ whole genome shotgun (WGS) entry which is preliminary data.</text>
</comment>
<dbReference type="AlphaFoldDB" id="A0A6M0Q2M2"/>
<dbReference type="GO" id="GO:0005524">
    <property type="term" value="F:ATP binding"/>
    <property type="evidence" value="ECO:0007669"/>
    <property type="project" value="UniProtKB-KW"/>
</dbReference>
<dbReference type="InterPro" id="IPR005467">
    <property type="entry name" value="His_kinase_dom"/>
</dbReference>
<dbReference type="SMART" id="SM00388">
    <property type="entry name" value="HisKA"/>
    <property type="match status" value="1"/>
</dbReference>
<evidence type="ECO:0000256" key="6">
    <source>
        <dbReference type="ARBA" id="ARBA00022777"/>
    </source>
</evidence>
<dbReference type="Gene3D" id="3.30.565.10">
    <property type="entry name" value="Histidine kinase-like ATPase, C-terminal domain"/>
    <property type="match status" value="1"/>
</dbReference>
<keyword evidence="12" id="KW-1185">Reference proteome</keyword>
<name>A0A6M0Q2M2_9BACI</name>
<evidence type="ECO:0000259" key="9">
    <source>
        <dbReference type="PROSITE" id="PS50109"/>
    </source>
</evidence>
<dbReference type="Proteomes" id="UP000481043">
    <property type="component" value="Unassembled WGS sequence"/>
</dbReference>
<evidence type="ECO:0000256" key="8">
    <source>
        <dbReference type="ARBA" id="ARBA00023012"/>
    </source>
</evidence>
<feature type="domain" description="Histidine kinase" evidence="9">
    <location>
        <begin position="36"/>
        <end position="238"/>
    </location>
</feature>
<dbReference type="CDD" id="cd00082">
    <property type="entry name" value="HisKA"/>
    <property type="match status" value="1"/>
</dbReference>
<dbReference type="GO" id="GO:0000155">
    <property type="term" value="F:phosphorelay sensor kinase activity"/>
    <property type="evidence" value="ECO:0007669"/>
    <property type="project" value="InterPro"/>
</dbReference>
<evidence type="ECO:0000313" key="11">
    <source>
        <dbReference type="EMBL" id="NEY70432.1"/>
    </source>
</evidence>
<evidence type="ECO:0000256" key="1">
    <source>
        <dbReference type="ARBA" id="ARBA00000085"/>
    </source>
</evidence>
<dbReference type="PROSITE" id="PS50109">
    <property type="entry name" value="HIS_KIN"/>
    <property type="match status" value="1"/>
</dbReference>
<keyword evidence="5" id="KW-0547">Nucleotide-binding</keyword>
<dbReference type="PRINTS" id="PR00344">
    <property type="entry name" value="BCTRLSENSOR"/>
</dbReference>
<dbReference type="Pfam" id="PF01740">
    <property type="entry name" value="STAS"/>
    <property type="match status" value="1"/>
</dbReference>
<sequence length="519" mass="59599">MLKNGIVELLPEQLHNIGEDKARNDRLISIGQVSAGIAHEVRNPLTSVKGFLQLLQEEKESPYLNIAMDELERALSTLNNLLQVSKPDLEAEPYKYISIGTELDSILSLFQEHMYRVSLVKSISDYQVKIYGQKNSLKKAFFNLLKNAFEAMPSQGELRISQFVKNETIHIMIQDNGTGIPKEKLDLLGTPFFTTKENGTGMGLTQVFTTLHKHGAKVNVTSEEGIGTTFTILFPIKNVKEVKIEKMNQLQTKEDQSFKEFLYDNQETFDRILHDRTKNVFLHLKKSSFQEQSMFEIAKRIISLIDQDAEHELIELAKQQGALWAKNELASMIKLEWFQELRSIYWDFMYHYFQNISISIEEFFTFEKKTNHYVDSYLNNFIVSYTDYNNKILQSQREVIEELSVPIIPLTDKIAILPIVGTMDTYRAKRLQEKALSHIEKERLKKMIIDLSGVAYMDTAVVSHLFKIVEGFALLGCDAVITGIRSEVANTMIELGVTFSNRIETKADLKQTLEELKII</sequence>
<evidence type="ECO:0000256" key="3">
    <source>
        <dbReference type="ARBA" id="ARBA00022553"/>
    </source>
</evidence>
<dbReference type="InterPro" id="IPR004358">
    <property type="entry name" value="Sig_transdc_His_kin-like_C"/>
</dbReference>
<dbReference type="Pfam" id="PF02518">
    <property type="entry name" value="HATPase_c"/>
    <property type="match status" value="1"/>
</dbReference>
<evidence type="ECO:0000256" key="2">
    <source>
        <dbReference type="ARBA" id="ARBA00012438"/>
    </source>
</evidence>
<dbReference type="Gene3D" id="3.30.750.24">
    <property type="entry name" value="STAS domain"/>
    <property type="match status" value="1"/>
</dbReference>
<dbReference type="SMART" id="SM00387">
    <property type="entry name" value="HATPase_c"/>
    <property type="match status" value="1"/>
</dbReference>
<keyword evidence="8" id="KW-0902">Two-component regulatory system</keyword>
<reference evidence="11 12" key="1">
    <citation type="submission" date="2020-02" db="EMBL/GenBank/DDBJ databases">
        <title>Bacillus aquiflavi sp. nov., isolated from yellow water of strong flavor Chinese baijiu in Yibin region of China.</title>
        <authorList>
            <person name="Xie J."/>
        </authorList>
    </citation>
    <scope>NUCLEOTIDE SEQUENCE [LARGE SCALE GENOMIC DNA]</scope>
    <source>
        <strain evidence="11 12">SA4</strain>
    </source>
</reference>
<dbReference type="Gene3D" id="1.10.287.130">
    <property type="match status" value="1"/>
</dbReference>
<organism evidence="11 12">
    <name type="scientific">Bacillus mesophilus</name>
    <dbReference type="NCBI Taxonomy" id="1808955"/>
    <lineage>
        <taxon>Bacteria</taxon>
        <taxon>Bacillati</taxon>
        <taxon>Bacillota</taxon>
        <taxon>Bacilli</taxon>
        <taxon>Bacillales</taxon>
        <taxon>Bacillaceae</taxon>
        <taxon>Bacillus</taxon>
    </lineage>
</organism>
<dbReference type="Pfam" id="PF00512">
    <property type="entry name" value="HisKA"/>
    <property type="match status" value="1"/>
</dbReference>
<dbReference type="PROSITE" id="PS50801">
    <property type="entry name" value="STAS"/>
    <property type="match status" value="1"/>
</dbReference>
<keyword evidence="4" id="KW-0808">Transferase</keyword>
<dbReference type="InterPro" id="IPR036097">
    <property type="entry name" value="HisK_dim/P_sf"/>
</dbReference>
<gene>
    <name evidence="11" type="ORF">G4D63_01635</name>
</gene>
<dbReference type="SUPFAM" id="SSF55874">
    <property type="entry name" value="ATPase domain of HSP90 chaperone/DNA topoisomerase II/histidine kinase"/>
    <property type="match status" value="1"/>
</dbReference>
<dbReference type="EMBL" id="JAAIWM010000001">
    <property type="protein sequence ID" value="NEY70432.1"/>
    <property type="molecule type" value="Genomic_DNA"/>
</dbReference>
<keyword evidence="7" id="KW-0067">ATP-binding</keyword>
<feature type="domain" description="STAS" evidence="10">
    <location>
        <begin position="404"/>
        <end position="516"/>
    </location>
</feature>
<dbReference type="CDD" id="cd00075">
    <property type="entry name" value="HATPase"/>
    <property type="match status" value="1"/>
</dbReference>
<protein>
    <recommendedName>
        <fullName evidence="2">histidine kinase</fullName>
        <ecNumber evidence="2">2.7.13.3</ecNumber>
    </recommendedName>
</protein>
<accession>A0A6M0Q2M2</accession>
<dbReference type="EC" id="2.7.13.3" evidence="2"/>
<dbReference type="PANTHER" id="PTHR43065:SF10">
    <property type="entry name" value="PEROXIDE STRESS-ACTIVATED HISTIDINE KINASE MAK3"/>
    <property type="match status" value="1"/>
</dbReference>
<dbReference type="InterPro" id="IPR003661">
    <property type="entry name" value="HisK_dim/P_dom"/>
</dbReference>
<dbReference type="PANTHER" id="PTHR43065">
    <property type="entry name" value="SENSOR HISTIDINE KINASE"/>
    <property type="match status" value="1"/>
</dbReference>
<keyword evidence="6" id="KW-0418">Kinase</keyword>
<comment type="catalytic activity">
    <reaction evidence="1">
        <text>ATP + protein L-histidine = ADP + protein N-phospho-L-histidine.</text>
        <dbReference type="EC" id="2.7.13.3"/>
    </reaction>
</comment>
<dbReference type="RefSeq" id="WP_163177031.1">
    <property type="nucleotide sequence ID" value="NZ_JAAIWM010000001.1"/>
</dbReference>
<dbReference type="InterPro" id="IPR002645">
    <property type="entry name" value="STAS_dom"/>
</dbReference>
<evidence type="ECO:0000256" key="4">
    <source>
        <dbReference type="ARBA" id="ARBA00022679"/>
    </source>
</evidence>
<dbReference type="CDD" id="cd07041">
    <property type="entry name" value="STAS_RsbR_RsbS_like"/>
    <property type="match status" value="1"/>
</dbReference>
<evidence type="ECO:0000256" key="7">
    <source>
        <dbReference type="ARBA" id="ARBA00022840"/>
    </source>
</evidence>
<dbReference type="InterPro" id="IPR036890">
    <property type="entry name" value="HATPase_C_sf"/>
</dbReference>
<dbReference type="SUPFAM" id="SSF47384">
    <property type="entry name" value="Homodimeric domain of signal transducing histidine kinase"/>
    <property type="match status" value="1"/>
</dbReference>
<evidence type="ECO:0000259" key="10">
    <source>
        <dbReference type="PROSITE" id="PS50801"/>
    </source>
</evidence>
<proteinExistence type="predicted"/>
<keyword evidence="3" id="KW-0597">Phosphoprotein</keyword>
<dbReference type="SUPFAM" id="SSF52091">
    <property type="entry name" value="SpoIIaa-like"/>
    <property type="match status" value="1"/>
</dbReference>
<evidence type="ECO:0000313" key="12">
    <source>
        <dbReference type="Proteomes" id="UP000481043"/>
    </source>
</evidence>